<proteinExistence type="predicted"/>
<feature type="non-terminal residue" evidence="1">
    <location>
        <position position="1"/>
    </location>
</feature>
<dbReference type="InterPro" id="IPR005046">
    <property type="entry name" value="DUF285"/>
</dbReference>
<organism evidence="1 2">
    <name type="scientific">Psittacicella hinzii</name>
    <dbReference type="NCBI Taxonomy" id="2028575"/>
    <lineage>
        <taxon>Bacteria</taxon>
        <taxon>Pseudomonadati</taxon>
        <taxon>Pseudomonadota</taxon>
        <taxon>Gammaproteobacteria</taxon>
        <taxon>Pasteurellales</taxon>
        <taxon>Psittacicellaceae</taxon>
        <taxon>Psittacicella</taxon>
    </lineage>
</organism>
<gene>
    <name evidence="1" type="ORF">CKF58_01325</name>
</gene>
<dbReference type="InterPro" id="IPR011889">
    <property type="entry name" value="Liste_lipo_26"/>
</dbReference>
<dbReference type="RefSeq" id="WP_119530191.1">
    <property type="nucleotide sequence ID" value="NZ_NRJG01000022.1"/>
</dbReference>
<dbReference type="AlphaFoldDB" id="A0A3A1YQQ1"/>
<evidence type="ECO:0000313" key="1">
    <source>
        <dbReference type="EMBL" id="RIY39975.1"/>
    </source>
</evidence>
<name>A0A3A1YQQ1_9GAMM</name>
<sequence length="269" mass="31074">LFIFCIEVKAATVYYGIPYSELPKELQNTDLSKKNVKIIFGNDTRLYNFICDYLKVVGYEANLNFIDVSKISDLSGLFAKGLKCTNIYKFNGDISQWDVSNVTNMLGLFLYSEFNGDISKWDVSNVTNMRSMFEGAKFSGDISQWNVSKVRNMQQLFASNESFRSDISNWDVSSVVNMIAMFGGAKIQVNINKWRPKELKKTNLMFFYSEVFSDLSGWDFSHLKSATGMLGESKFNNYNFDFNQIPYDLRNKIFLNNFNDDEYEALLKY</sequence>
<dbReference type="OrthoDB" id="5855837at2"/>
<accession>A0A3A1YQQ1</accession>
<dbReference type="Pfam" id="PF03382">
    <property type="entry name" value="DUF285"/>
    <property type="match status" value="1"/>
</dbReference>
<evidence type="ECO:0000313" key="2">
    <source>
        <dbReference type="Proteomes" id="UP000265916"/>
    </source>
</evidence>
<dbReference type="NCBIfam" id="TIGR02167">
    <property type="entry name" value="Liste_lipo_26"/>
    <property type="match status" value="3"/>
</dbReference>
<protein>
    <recommendedName>
        <fullName evidence="3">BspA family leucine-rich repeat surface protein</fullName>
    </recommendedName>
</protein>
<reference evidence="1 2" key="1">
    <citation type="submission" date="2017-08" db="EMBL/GenBank/DDBJ databases">
        <title>Reclassification of Bisgaard taxon 37 and 44.</title>
        <authorList>
            <person name="Christensen H."/>
        </authorList>
    </citation>
    <scope>NUCLEOTIDE SEQUENCE [LARGE SCALE GENOMIC DNA]</scope>
    <source>
        <strain evidence="1 2">111</strain>
    </source>
</reference>
<dbReference type="Proteomes" id="UP000265916">
    <property type="component" value="Unassembled WGS sequence"/>
</dbReference>
<evidence type="ECO:0008006" key="3">
    <source>
        <dbReference type="Google" id="ProtNLM"/>
    </source>
</evidence>
<comment type="caution">
    <text evidence="1">The sequence shown here is derived from an EMBL/GenBank/DDBJ whole genome shotgun (WGS) entry which is preliminary data.</text>
</comment>
<dbReference type="EMBL" id="NRJG01000022">
    <property type="protein sequence ID" value="RIY39975.1"/>
    <property type="molecule type" value="Genomic_DNA"/>
</dbReference>
<keyword evidence="2" id="KW-1185">Reference proteome</keyword>